<keyword evidence="1" id="KW-0812">Transmembrane</keyword>
<keyword evidence="3" id="KW-0418">Kinase</keyword>
<dbReference type="RefSeq" id="WP_065318153.1">
    <property type="nucleotide sequence ID" value="NZ_CP017477.1"/>
</dbReference>
<dbReference type="AlphaFoldDB" id="A0A1B8U0K6"/>
<proteinExistence type="predicted"/>
<dbReference type="STRING" id="1774273.LPB03_01940"/>
<name>A0A1B8U0K6_9FLAO</name>
<organism evidence="3 4">
    <name type="scientific">Polaribacter vadi</name>
    <dbReference type="NCBI Taxonomy" id="1774273"/>
    <lineage>
        <taxon>Bacteria</taxon>
        <taxon>Pseudomonadati</taxon>
        <taxon>Bacteroidota</taxon>
        <taxon>Flavobacteriia</taxon>
        <taxon>Flavobacteriales</taxon>
        <taxon>Flavobacteriaceae</taxon>
    </lineage>
</organism>
<comment type="caution">
    <text evidence="3">The sequence shown here is derived from an EMBL/GenBank/DDBJ whole genome shotgun (WGS) entry which is preliminary data.</text>
</comment>
<evidence type="ECO:0000259" key="2">
    <source>
        <dbReference type="Pfam" id="PF13239"/>
    </source>
</evidence>
<dbReference type="OrthoDB" id="8965954at2"/>
<reference evidence="4" key="1">
    <citation type="submission" date="2016-02" db="EMBL/GenBank/DDBJ databases">
        <authorList>
            <person name="Shin S.-K."/>
            <person name="Yi H."/>
            <person name="Kim E."/>
        </authorList>
    </citation>
    <scope>NUCLEOTIDE SEQUENCE [LARGE SCALE GENOMIC DNA]</scope>
    <source>
        <strain evidence="4">LPB0003</strain>
    </source>
</reference>
<evidence type="ECO:0000313" key="4">
    <source>
        <dbReference type="Proteomes" id="UP000092584"/>
    </source>
</evidence>
<gene>
    <name evidence="3" type="ORF">LPB3_03170</name>
</gene>
<dbReference type="Proteomes" id="UP000092584">
    <property type="component" value="Unassembled WGS sequence"/>
</dbReference>
<evidence type="ECO:0000313" key="3">
    <source>
        <dbReference type="EMBL" id="OBY65376.1"/>
    </source>
</evidence>
<sequence>MNTALKKEQQYLKAQKRVKDIKGFYTHLTIYCVVISLLVFINLKYEPHFHWFWFSLIGWGTGLFIHWLRVFGFNLLGFGKKWEEHKIKEFMNKEK</sequence>
<keyword evidence="4" id="KW-1185">Reference proteome</keyword>
<dbReference type="EMBL" id="LSFM01000018">
    <property type="protein sequence ID" value="OBY65376.1"/>
    <property type="molecule type" value="Genomic_DNA"/>
</dbReference>
<evidence type="ECO:0000256" key="1">
    <source>
        <dbReference type="SAM" id="Phobius"/>
    </source>
</evidence>
<feature type="transmembrane region" description="Helical" evidence="1">
    <location>
        <begin position="21"/>
        <end position="43"/>
    </location>
</feature>
<keyword evidence="1" id="KW-0472">Membrane</keyword>
<keyword evidence="1" id="KW-1133">Transmembrane helix</keyword>
<dbReference type="Pfam" id="PF13239">
    <property type="entry name" value="2TM"/>
    <property type="match status" value="1"/>
</dbReference>
<feature type="domain" description="2TM" evidence="2">
    <location>
        <begin position="13"/>
        <end position="92"/>
    </location>
</feature>
<keyword evidence="3" id="KW-0808">Transferase</keyword>
<dbReference type="GO" id="GO:0016301">
    <property type="term" value="F:kinase activity"/>
    <property type="evidence" value="ECO:0007669"/>
    <property type="project" value="UniProtKB-KW"/>
</dbReference>
<dbReference type="InterPro" id="IPR025698">
    <property type="entry name" value="2TM_dom"/>
</dbReference>
<feature type="transmembrane region" description="Helical" evidence="1">
    <location>
        <begin position="49"/>
        <end position="71"/>
    </location>
</feature>
<accession>A0A1B8U0K6</accession>
<dbReference type="KEGG" id="pob:LPB03_01940"/>
<protein>
    <submittedName>
        <fullName evidence="3">Histidine kinase</fullName>
    </submittedName>
</protein>